<gene>
    <name evidence="4" type="ordered locus">BDI_3061</name>
</gene>
<keyword evidence="2" id="KW-1133">Transmembrane helix</keyword>
<dbReference type="eggNOG" id="COG0121">
    <property type="taxonomic scope" value="Bacteria"/>
</dbReference>
<dbReference type="EMBL" id="CP000140">
    <property type="protein sequence ID" value="ABR44767.1"/>
    <property type="molecule type" value="Genomic_DNA"/>
</dbReference>
<evidence type="ECO:0000313" key="4">
    <source>
        <dbReference type="EMBL" id="ABR44767.1"/>
    </source>
</evidence>
<reference evidence="4 5" key="1">
    <citation type="journal article" date="2007" name="PLoS Biol.">
        <title>Evolution of symbiotic bacteria in the distal human intestine.</title>
        <authorList>
            <person name="Xu J."/>
            <person name="Mahowald M.A."/>
            <person name="Ley R.E."/>
            <person name="Lozupone C.A."/>
            <person name="Hamady M."/>
            <person name="Martens E.C."/>
            <person name="Henrissat B."/>
            <person name="Coutinho P.M."/>
            <person name="Minx P."/>
            <person name="Latreille P."/>
            <person name="Cordum H."/>
            <person name="Van Brunt A."/>
            <person name="Kim K."/>
            <person name="Fulton R.S."/>
            <person name="Fulton L.A."/>
            <person name="Clifton S.W."/>
            <person name="Wilson R.K."/>
            <person name="Knight R.D."/>
            <person name="Gordon J.I."/>
        </authorList>
    </citation>
    <scope>NUCLEOTIDE SEQUENCE [LARGE SCALE GENOMIC DNA]</scope>
    <source>
        <strain evidence="5">ATCC 8503 / DSM 20701 / CIP 104284 / JCM 5825 / NCTC 11152</strain>
    </source>
</reference>
<dbReference type="AlphaFoldDB" id="A6LGF3"/>
<dbReference type="STRING" id="435591.BDI_3061"/>
<evidence type="ECO:0000256" key="1">
    <source>
        <dbReference type="SAM" id="Coils"/>
    </source>
</evidence>
<proteinExistence type="predicted"/>
<dbReference type="HOGENOM" id="CLU_013623_0_0_10"/>
<evidence type="ECO:0000259" key="3">
    <source>
        <dbReference type="Pfam" id="PF07495"/>
    </source>
</evidence>
<accession>A6LGF3</accession>
<organism evidence="4 5">
    <name type="scientific">Parabacteroides distasonis (strain ATCC 8503 / DSM 20701 / CIP 104284 / JCM 5825 / NCTC 11152)</name>
    <dbReference type="NCBI Taxonomy" id="435591"/>
    <lineage>
        <taxon>Bacteria</taxon>
        <taxon>Pseudomonadati</taxon>
        <taxon>Bacteroidota</taxon>
        <taxon>Bacteroidia</taxon>
        <taxon>Bacteroidales</taxon>
        <taxon>Tannerellaceae</taxon>
        <taxon>Parabacteroides</taxon>
    </lineage>
</organism>
<dbReference type="InterPro" id="IPR015943">
    <property type="entry name" value="WD40/YVTN_repeat-like_dom_sf"/>
</dbReference>
<dbReference type="GO" id="GO:0006355">
    <property type="term" value="P:regulation of DNA-templated transcription"/>
    <property type="evidence" value="ECO:0007669"/>
    <property type="project" value="InterPro"/>
</dbReference>
<dbReference type="PaxDb" id="435591-BDI_3061"/>
<dbReference type="SUPFAM" id="SSF63829">
    <property type="entry name" value="Calcium-dependent phosphotriesterase"/>
    <property type="match status" value="2"/>
</dbReference>
<name>A6LGF3_PARD8</name>
<feature type="transmembrane region" description="Helical" evidence="2">
    <location>
        <begin position="767"/>
        <end position="788"/>
    </location>
</feature>
<keyword evidence="2" id="KW-0812">Transmembrane</keyword>
<keyword evidence="5" id="KW-1185">Reference proteome</keyword>
<dbReference type="eggNOG" id="COG1520">
    <property type="taxonomic scope" value="Bacteria"/>
</dbReference>
<dbReference type="Gene3D" id="2.60.40.10">
    <property type="entry name" value="Immunoglobulins"/>
    <property type="match status" value="1"/>
</dbReference>
<dbReference type="SUPFAM" id="SSF46894">
    <property type="entry name" value="C-terminal effector domain of the bipartite response regulators"/>
    <property type="match status" value="1"/>
</dbReference>
<evidence type="ECO:0000256" key="2">
    <source>
        <dbReference type="SAM" id="Phobius"/>
    </source>
</evidence>
<dbReference type="Pfam" id="PF07495">
    <property type="entry name" value="Y_Y_Y"/>
    <property type="match status" value="1"/>
</dbReference>
<sequence>MVHNILYYIVKEILKRTLVRMLICCVIALLFCITGNAKVPYIPKIINYSVSDYKAGNQNWAVSQGPGGKMYIGNNRGLLVFDGIHWDLVKLPNNLGVRALYISKDGRIYVGSFEEFGYFEMDDENDLIYHSLSSSEMNVYLNNDEFWTINEYKGEIYFQSFRSFFIYDGEKVRKGVSDLSPLYIFTLDDHLYVQFMEGGSFCRMDDGQFTELLSKKVLEDDVVSVLPFDHQLLLVSARSGCFIYDEVRKKLSVWNTPANEILKEGIANRGVMMKDSTFIVGTISNGVVAINKQGETLWHINRENGLINNTVLRVFADNSDNLWVTLDNGIAQIHVNSPIYFYEPLEAQIGMVHDMVIEKGIVYLATNQGLYALSENDSYPTLIPGTQEQTWYISDVGNQLIAGHNTGTLQLEGRKATQIPGPNGGGTALRKTIIHGKEVLLQMSYRPLSVFTRDMVTNRWKFSHNVEGFSNLIKSFEVDPTGNIWASHMYKGIYRLRLNEDLRSVKEMEYIGKLEEGNESGTINVMKLRGRIVFSDGSKFYTYEDLTGKIVPYDLLNEDFPELSDTYRVVSLNNDLYWFIRNSEYVLLGYESGRFQLKQRIPFTLFDNPTIEDRGNIYVASDGTSYFCLNGGIARYDRYRNYVDTTRVPLSLSQVRAYNRHENEFAPLPCKGADAPEAGASVLSYSYNTILFKFSYPDFTGRRFLIYYKLDGFDNEWIEGTSNFQRTYSNLPYGNFVLHAVVKDDRGKELSSLSYPFKIERPFYSSWWALIIYFALFLCILVVLVRMYTMWIVMREKKVNEEQKRLQEEQLRAQEQLIVKLENEKLENDLTYKSKELASATLSVISHNDFLEGLKKEIQAQQLSGSYTKRFFDKLIRMIEENISGEDEWAIFQTNFDRIHEKFFTNLKERYPDLTPGDLRLCALLRLNMPTKDMARMQNLSVRGIEAARYRLRKKLNLPEGQSLVDFMIQFH</sequence>
<dbReference type="InterPro" id="IPR016032">
    <property type="entry name" value="Sig_transdc_resp-reg_C-effctor"/>
</dbReference>
<dbReference type="Gene3D" id="2.130.10.10">
    <property type="entry name" value="YVTN repeat-like/Quinoprotein amine dehydrogenase"/>
    <property type="match status" value="2"/>
</dbReference>
<dbReference type="Proteomes" id="UP000000566">
    <property type="component" value="Chromosome"/>
</dbReference>
<dbReference type="GO" id="GO:0003677">
    <property type="term" value="F:DNA binding"/>
    <property type="evidence" value="ECO:0007669"/>
    <property type="project" value="InterPro"/>
</dbReference>
<feature type="coiled-coil region" evidence="1">
    <location>
        <begin position="796"/>
        <end position="824"/>
    </location>
</feature>
<dbReference type="InterPro" id="IPR011123">
    <property type="entry name" value="Y_Y_Y"/>
</dbReference>
<dbReference type="InterPro" id="IPR013783">
    <property type="entry name" value="Ig-like_fold"/>
</dbReference>
<evidence type="ECO:0000313" key="5">
    <source>
        <dbReference type="Proteomes" id="UP000000566"/>
    </source>
</evidence>
<feature type="domain" description="Two component regulator three Y" evidence="3">
    <location>
        <begin position="700"/>
        <end position="759"/>
    </location>
</feature>
<dbReference type="KEGG" id="pdi:BDI_3061"/>
<keyword evidence="2" id="KW-0472">Membrane</keyword>
<protein>
    <recommendedName>
        <fullName evidence="3">Two component regulator three Y domain-containing protein</fullName>
    </recommendedName>
</protein>
<keyword evidence="1" id="KW-0175">Coiled coil</keyword>